<proteinExistence type="predicted"/>
<sequence>MVPTTSDSVMKPFILNEPFLLETAMFRVKNLSGGILSLRDCNVQISETYSIAKVLNKLTGLGMPKIQALFKS</sequence>
<organism evidence="1 2">
    <name type="scientific">Candidatus Enterovibrio altilux</name>
    <dbReference type="NCBI Taxonomy" id="1927128"/>
    <lineage>
        <taxon>Bacteria</taxon>
        <taxon>Pseudomonadati</taxon>
        <taxon>Pseudomonadota</taxon>
        <taxon>Gammaproteobacteria</taxon>
        <taxon>Vibrionales</taxon>
        <taxon>Vibrionaceae</taxon>
        <taxon>Enterovibrio</taxon>
    </lineage>
</organism>
<dbReference type="AlphaFoldDB" id="A0A291B8W2"/>
<accession>A0A291B8W2</accession>
<evidence type="ECO:0000313" key="1">
    <source>
        <dbReference type="EMBL" id="ATF09449.1"/>
    </source>
</evidence>
<gene>
    <name evidence="1" type="ORF">BTN50_0944</name>
</gene>
<keyword evidence="2" id="KW-1185">Reference proteome</keyword>
<dbReference type="Proteomes" id="UP000218160">
    <property type="component" value="Chromosome 1"/>
</dbReference>
<dbReference type="KEGG" id="elux:BTN50_0944"/>
<dbReference type="EMBL" id="CP020660">
    <property type="protein sequence ID" value="ATF09449.1"/>
    <property type="molecule type" value="Genomic_DNA"/>
</dbReference>
<name>A0A291B8W2_9GAMM</name>
<evidence type="ECO:0000313" key="2">
    <source>
        <dbReference type="Proteomes" id="UP000218160"/>
    </source>
</evidence>
<reference evidence="2" key="1">
    <citation type="submission" date="2017-04" db="EMBL/GenBank/DDBJ databases">
        <title>Genome evolution of the luminous symbionts of deep sea anglerfish.</title>
        <authorList>
            <person name="Hendry T.A."/>
        </authorList>
    </citation>
    <scope>NUCLEOTIDE SEQUENCE [LARGE SCALE GENOMIC DNA]</scope>
</reference>
<protein>
    <submittedName>
        <fullName evidence="1">Mobile element protein</fullName>
    </submittedName>
</protein>